<dbReference type="InterPro" id="IPR050934">
    <property type="entry name" value="ITIH"/>
</dbReference>
<dbReference type="PANTHER" id="PTHR10338:SF108">
    <property type="entry name" value="INTER-ALPHA-TRYPSIN INHIBITOR HEAVY CHAIN H4-LIKE PROTEIN"/>
    <property type="match status" value="1"/>
</dbReference>
<dbReference type="SMART" id="SM00327">
    <property type="entry name" value="VWA"/>
    <property type="match status" value="1"/>
</dbReference>
<evidence type="ECO:0000313" key="3">
    <source>
        <dbReference type="Proteomes" id="UP000006190"/>
    </source>
</evidence>
<dbReference type="EMBL" id="AGEG01000011">
    <property type="protein sequence ID" value="EHR37047.1"/>
    <property type="molecule type" value="Genomic_DNA"/>
</dbReference>
<comment type="caution">
    <text evidence="2">The sequence shown here is derived from an EMBL/GenBank/DDBJ whole genome shotgun (WGS) entry which is preliminary data.</text>
</comment>
<sequence length="558" mass="62006">MSQKNQMPRQKKTSGRKNLMLILTLLLVLSAIFYSQNRPQEAAPSSGDFEVTKYSGDPLRIVAGSENKELEPILQEYADQHKINLRVDYLGSLDIMRQLQSGQVDYDAVWPASSIWLSLGDDHHLLKHAQTTSTTPIVFGIRQSLAKELGFVGRDVYIQDIMEAIKAGRLNFAMTSATQSNSGASAYLGFLTAIAKSQGGLTMEDLQDPKTGDQIQQLLAGVNRSSGSSNWLVDLFLEADYDAMVNYEALIIQANKKISQTRDREPLHVVYPVDGLAISDSPLAYVDHGDRQKEEAFLDLQTYLLSDQAQNKIEQTGKRSRLGTVEQANRALFNPEWGIDLDRVISPIRWPNADVIKEALVLYQTQFKKPALTVYVLDFSGSMSGEGYRQMMQAMEEVLLPDKAKANLLQGTQKDISVVIPFAGNVYPVLATQGNGQELVDLNNQVQALRLGGGTAMYEGIYEAIDQLTNPDGPYFKDLNHYTPAVVVLTDGQPNGAMKFKELADHYHQAGQDIPIFSILFGEAEEAKMKELAELSRARVFDGRKDLVNAFRQVKGYN</sequence>
<keyword evidence="3" id="KW-1185">Reference proteome</keyword>
<dbReference type="SUPFAM" id="SSF53300">
    <property type="entry name" value="vWA-like"/>
    <property type="match status" value="1"/>
</dbReference>
<protein>
    <recommendedName>
        <fullName evidence="1">VWFA domain-containing protein</fullName>
    </recommendedName>
</protein>
<dbReference type="PANTHER" id="PTHR10338">
    <property type="entry name" value="INTER-ALPHA-TRYPSIN INHIBITOR HEAVY CHAIN FAMILY MEMBER"/>
    <property type="match status" value="1"/>
</dbReference>
<dbReference type="Pfam" id="PF13531">
    <property type="entry name" value="SBP_bac_11"/>
    <property type="match status" value="1"/>
</dbReference>
<evidence type="ECO:0000313" key="2">
    <source>
        <dbReference type="EMBL" id="EHR37047.1"/>
    </source>
</evidence>
<feature type="domain" description="VWFA" evidence="1">
    <location>
        <begin position="372"/>
        <end position="536"/>
    </location>
</feature>
<dbReference type="Proteomes" id="UP000006190">
    <property type="component" value="Unassembled WGS sequence"/>
</dbReference>
<proteinExistence type="predicted"/>
<dbReference type="HOGENOM" id="CLU_029847_1_0_9"/>
<dbReference type="RefSeq" id="WP_006309089.1">
    <property type="nucleotide sequence ID" value="NZ_JH601133.1"/>
</dbReference>
<dbReference type="Gene3D" id="3.40.50.410">
    <property type="entry name" value="von Willebrand factor, type A domain"/>
    <property type="match status" value="1"/>
</dbReference>
<evidence type="ECO:0000259" key="1">
    <source>
        <dbReference type="PROSITE" id="PS50234"/>
    </source>
</evidence>
<dbReference type="Pfam" id="PF00092">
    <property type="entry name" value="VWA"/>
    <property type="match status" value="1"/>
</dbReference>
<name>H3NJB5_9LACT</name>
<dbReference type="PROSITE" id="PS50234">
    <property type="entry name" value="VWFA"/>
    <property type="match status" value="1"/>
</dbReference>
<dbReference type="eggNOG" id="COG1840">
    <property type="taxonomic scope" value="Bacteria"/>
</dbReference>
<accession>H3NJB5</accession>
<dbReference type="STRING" id="883113.HMPREF9708_00954"/>
<dbReference type="eggNOG" id="COG2304">
    <property type="taxonomic scope" value="Bacteria"/>
</dbReference>
<dbReference type="AlphaFoldDB" id="H3NJB5"/>
<organism evidence="2 3">
    <name type="scientific">Facklamia languida CCUG 37842</name>
    <dbReference type="NCBI Taxonomy" id="883113"/>
    <lineage>
        <taxon>Bacteria</taxon>
        <taxon>Bacillati</taxon>
        <taxon>Bacillota</taxon>
        <taxon>Bacilli</taxon>
        <taxon>Lactobacillales</taxon>
        <taxon>Aerococcaceae</taxon>
        <taxon>Facklamia</taxon>
    </lineage>
</organism>
<gene>
    <name evidence="2" type="ORF">HMPREF9708_00954</name>
</gene>
<dbReference type="InterPro" id="IPR002035">
    <property type="entry name" value="VWF_A"/>
</dbReference>
<dbReference type="InterPro" id="IPR036465">
    <property type="entry name" value="vWFA_dom_sf"/>
</dbReference>
<dbReference type="SUPFAM" id="SSF53850">
    <property type="entry name" value="Periplasmic binding protein-like II"/>
    <property type="match status" value="1"/>
</dbReference>
<reference evidence="2 3" key="1">
    <citation type="submission" date="2012-01" db="EMBL/GenBank/DDBJ databases">
        <title>The Genome Sequence of Facklamia languida CCUG 37842.</title>
        <authorList>
            <consortium name="The Broad Institute Genome Sequencing Platform"/>
            <person name="Earl A."/>
            <person name="Ward D."/>
            <person name="Feldgarden M."/>
            <person name="Gevers D."/>
            <person name="Huys G."/>
            <person name="Young S.K."/>
            <person name="Zeng Q."/>
            <person name="Gargeya S."/>
            <person name="Fitzgerald M."/>
            <person name="Haas B."/>
            <person name="Abouelleil A."/>
            <person name="Alvarado L."/>
            <person name="Arachchi H.M."/>
            <person name="Berlin A."/>
            <person name="Chapman S.B."/>
            <person name="Gearin G."/>
            <person name="Goldberg J."/>
            <person name="Griggs A."/>
            <person name="Gujja S."/>
            <person name="Hansen M."/>
            <person name="Heiman D."/>
            <person name="Howarth C."/>
            <person name="Larimer J."/>
            <person name="Lui A."/>
            <person name="MacDonald P.J.P."/>
            <person name="McCowen C."/>
            <person name="Montmayeur A."/>
            <person name="Murphy C."/>
            <person name="Neiman D."/>
            <person name="Pearson M."/>
            <person name="Priest M."/>
            <person name="Roberts A."/>
            <person name="Saif S."/>
            <person name="Shea T."/>
            <person name="Sisk P."/>
            <person name="Stolte C."/>
            <person name="Sykes S."/>
            <person name="Wortman J."/>
            <person name="Nusbaum C."/>
            <person name="Birren B."/>
        </authorList>
    </citation>
    <scope>NUCLEOTIDE SEQUENCE [LARGE SCALE GENOMIC DNA]</scope>
    <source>
        <strain evidence="2 3">CCUG 37842</strain>
    </source>
</reference>
<dbReference type="PATRIC" id="fig|883113.3.peg.950"/>
<dbReference type="CDD" id="cd00198">
    <property type="entry name" value="vWFA"/>
    <property type="match status" value="1"/>
</dbReference>